<dbReference type="STRING" id="240176.A8N2N8"/>
<dbReference type="GO" id="GO:0042274">
    <property type="term" value="P:ribosomal small subunit biogenesis"/>
    <property type="evidence" value="ECO:0007669"/>
    <property type="project" value="TreeGrafter"/>
</dbReference>
<dbReference type="InterPro" id="IPR034228">
    <property type="entry name" value="Nop6_RRM"/>
</dbReference>
<dbReference type="InParanoid" id="A8N2N8"/>
<dbReference type="PANTHER" id="PTHR23236">
    <property type="entry name" value="EUKARYOTIC TRANSLATION INITIATION FACTOR 4B/4H"/>
    <property type="match status" value="1"/>
</dbReference>
<evidence type="ECO:0000313" key="6">
    <source>
        <dbReference type="Proteomes" id="UP000001861"/>
    </source>
</evidence>
<dbReference type="InterPro" id="IPR012677">
    <property type="entry name" value="Nucleotide-bd_a/b_plait_sf"/>
</dbReference>
<dbReference type="Proteomes" id="UP000001861">
    <property type="component" value="Unassembled WGS sequence"/>
</dbReference>
<evidence type="ECO:0000259" key="4">
    <source>
        <dbReference type="PROSITE" id="PS50102"/>
    </source>
</evidence>
<feature type="compositionally biased region" description="Low complexity" evidence="3">
    <location>
        <begin position="29"/>
        <end position="48"/>
    </location>
</feature>
<dbReference type="VEuPathDB" id="FungiDB:CC1G_01786"/>
<dbReference type="InterPro" id="IPR035979">
    <property type="entry name" value="RBD_domain_sf"/>
</dbReference>
<feature type="region of interest" description="Disordered" evidence="3">
    <location>
        <begin position="1"/>
        <end position="165"/>
    </location>
</feature>
<sequence length="355" mass="38078">MSTVNTTTQKLTKKQKKSLAFRDRKSGKKSSSSTDTTTAIANSTTNSTKDADFLAMDDNAIPAMDDEDIAGLECDRMEVEGDEDEKGSKKGGKKGASDGKGKGKGKVAVRAEETGDAVLVAKTSTTGKGKKRKREEGDIDGEEKDGGEDGMDVDGEGEKRAKKKAKGDKTQRFILFVGNLKYTTTKEAIQAHFAAVCDPPPTVRLLTPKAKPGVAARPKSKGCAFLEFETKAPLQQALKLHHSMLESRMINVELTAGGGGKSEARLNKLRERNKALLGQRQKKVDKGTKGSIPSQPDKPQRYSATSGIDQAPTTKRTWSVGDTVEETTNRGGKRKQRGNRKPKSLGTGVNAIPVG</sequence>
<evidence type="ECO:0000256" key="3">
    <source>
        <dbReference type="SAM" id="MobiDB-lite"/>
    </source>
</evidence>
<proteinExistence type="predicted"/>
<dbReference type="GeneID" id="6005532"/>
<feature type="compositionally biased region" description="Low complexity" evidence="3">
    <location>
        <begin position="1"/>
        <end position="10"/>
    </location>
</feature>
<comment type="caution">
    <text evidence="5">The sequence shown here is derived from an EMBL/GenBank/DDBJ whole genome shotgun (WGS) entry which is preliminary data.</text>
</comment>
<feature type="region of interest" description="Disordered" evidence="3">
    <location>
        <begin position="278"/>
        <end position="355"/>
    </location>
</feature>
<keyword evidence="1 2" id="KW-0694">RNA-binding</keyword>
<protein>
    <submittedName>
        <fullName evidence="5">RNA binding protein</fullName>
    </submittedName>
</protein>
<dbReference type="Gene3D" id="3.30.70.330">
    <property type="match status" value="1"/>
</dbReference>
<evidence type="ECO:0000256" key="1">
    <source>
        <dbReference type="ARBA" id="ARBA00022884"/>
    </source>
</evidence>
<feature type="compositionally biased region" description="Acidic residues" evidence="3">
    <location>
        <begin position="137"/>
        <end position="155"/>
    </location>
</feature>
<feature type="compositionally biased region" description="Basic residues" evidence="3">
    <location>
        <begin position="331"/>
        <end position="343"/>
    </location>
</feature>
<dbReference type="PANTHER" id="PTHR23236:SF51">
    <property type="entry name" value="NUCLEOLAR PROTEIN 6"/>
    <property type="match status" value="1"/>
</dbReference>
<dbReference type="SUPFAM" id="SSF54928">
    <property type="entry name" value="RNA-binding domain, RBD"/>
    <property type="match status" value="1"/>
</dbReference>
<gene>
    <name evidence="5" type="ORF">CC1G_01786</name>
</gene>
<reference evidence="5 6" key="1">
    <citation type="journal article" date="2010" name="Proc. Natl. Acad. Sci. U.S.A.">
        <title>Insights into evolution of multicellular fungi from the assembled chromosomes of the mushroom Coprinopsis cinerea (Coprinus cinereus).</title>
        <authorList>
            <person name="Stajich J.E."/>
            <person name="Wilke S.K."/>
            <person name="Ahren D."/>
            <person name="Au C.H."/>
            <person name="Birren B.W."/>
            <person name="Borodovsky M."/>
            <person name="Burns C."/>
            <person name="Canback B."/>
            <person name="Casselton L.A."/>
            <person name="Cheng C.K."/>
            <person name="Deng J."/>
            <person name="Dietrich F.S."/>
            <person name="Fargo D.C."/>
            <person name="Farman M.L."/>
            <person name="Gathman A.C."/>
            <person name="Goldberg J."/>
            <person name="Guigo R."/>
            <person name="Hoegger P.J."/>
            <person name="Hooker J.B."/>
            <person name="Huggins A."/>
            <person name="James T.Y."/>
            <person name="Kamada T."/>
            <person name="Kilaru S."/>
            <person name="Kodira C."/>
            <person name="Kues U."/>
            <person name="Kupfer D."/>
            <person name="Kwan H.S."/>
            <person name="Lomsadze A."/>
            <person name="Li W."/>
            <person name="Lilly W.W."/>
            <person name="Ma L.J."/>
            <person name="Mackey A.J."/>
            <person name="Manning G."/>
            <person name="Martin F."/>
            <person name="Muraguchi H."/>
            <person name="Natvig D.O."/>
            <person name="Palmerini H."/>
            <person name="Ramesh M.A."/>
            <person name="Rehmeyer C.J."/>
            <person name="Roe B.A."/>
            <person name="Shenoy N."/>
            <person name="Stanke M."/>
            <person name="Ter-Hovhannisyan V."/>
            <person name="Tunlid A."/>
            <person name="Velagapudi R."/>
            <person name="Vision T.J."/>
            <person name="Zeng Q."/>
            <person name="Zolan M.E."/>
            <person name="Pukkila P.J."/>
        </authorList>
    </citation>
    <scope>NUCLEOTIDE SEQUENCE [LARGE SCALE GENOMIC DNA]</scope>
    <source>
        <strain evidence="6">Okayama-7 / 130 / ATCC MYA-4618 / FGSC 9003</strain>
    </source>
</reference>
<dbReference type="InterPro" id="IPR000504">
    <property type="entry name" value="RRM_dom"/>
</dbReference>
<accession>A8N2N8</accession>
<dbReference type="EMBL" id="AACS02000001">
    <property type="protein sequence ID" value="EAU92741.1"/>
    <property type="molecule type" value="Genomic_DNA"/>
</dbReference>
<dbReference type="eggNOG" id="KOG0118">
    <property type="taxonomic scope" value="Eukaryota"/>
</dbReference>
<dbReference type="PROSITE" id="PS50102">
    <property type="entry name" value="RRM"/>
    <property type="match status" value="1"/>
</dbReference>
<feature type="domain" description="RRM" evidence="4">
    <location>
        <begin position="173"/>
        <end position="257"/>
    </location>
</feature>
<dbReference type="OrthoDB" id="167718at2759"/>
<keyword evidence="6" id="KW-1185">Reference proteome</keyword>
<dbReference type="CDD" id="cd12400">
    <property type="entry name" value="RRM_Nop6"/>
    <property type="match status" value="1"/>
</dbReference>
<organism evidence="5 6">
    <name type="scientific">Coprinopsis cinerea (strain Okayama-7 / 130 / ATCC MYA-4618 / FGSC 9003)</name>
    <name type="common">Inky cap fungus</name>
    <name type="synonym">Hormographiella aspergillata</name>
    <dbReference type="NCBI Taxonomy" id="240176"/>
    <lineage>
        <taxon>Eukaryota</taxon>
        <taxon>Fungi</taxon>
        <taxon>Dikarya</taxon>
        <taxon>Basidiomycota</taxon>
        <taxon>Agaricomycotina</taxon>
        <taxon>Agaricomycetes</taxon>
        <taxon>Agaricomycetidae</taxon>
        <taxon>Agaricales</taxon>
        <taxon>Agaricineae</taxon>
        <taxon>Psathyrellaceae</taxon>
        <taxon>Coprinopsis</taxon>
    </lineage>
</organism>
<feature type="compositionally biased region" description="Polar residues" evidence="3">
    <location>
        <begin position="302"/>
        <end position="317"/>
    </location>
</feature>
<name>A8N2N8_COPC7</name>
<dbReference type="RefSeq" id="XP_001829106.1">
    <property type="nucleotide sequence ID" value="XM_001829054.1"/>
</dbReference>
<dbReference type="FunFam" id="3.30.70.330:FF:000376">
    <property type="entry name" value="Putative RNA binding protein"/>
    <property type="match status" value="1"/>
</dbReference>
<dbReference type="GO" id="GO:0019843">
    <property type="term" value="F:rRNA binding"/>
    <property type="evidence" value="ECO:0007669"/>
    <property type="project" value="TreeGrafter"/>
</dbReference>
<dbReference type="GO" id="GO:0005730">
    <property type="term" value="C:nucleolus"/>
    <property type="evidence" value="ECO:0007669"/>
    <property type="project" value="TreeGrafter"/>
</dbReference>
<dbReference type="AlphaFoldDB" id="A8N2N8"/>
<dbReference type="OMA" id="IKAHFAS"/>
<dbReference type="Pfam" id="PF00076">
    <property type="entry name" value="RRM_1"/>
    <property type="match status" value="1"/>
</dbReference>
<evidence type="ECO:0000256" key="2">
    <source>
        <dbReference type="PROSITE-ProRule" id="PRU00176"/>
    </source>
</evidence>
<dbReference type="SMART" id="SM00360">
    <property type="entry name" value="RRM"/>
    <property type="match status" value="1"/>
</dbReference>
<dbReference type="KEGG" id="cci:CC1G_01786"/>
<evidence type="ECO:0000313" key="5">
    <source>
        <dbReference type="EMBL" id="EAU92741.1"/>
    </source>
</evidence>